<evidence type="ECO:0000313" key="5">
    <source>
        <dbReference type="Proteomes" id="UP000290289"/>
    </source>
</evidence>
<evidence type="ECO:0000256" key="2">
    <source>
        <dbReference type="SAM" id="MobiDB-lite"/>
    </source>
</evidence>
<reference evidence="4 5" key="1">
    <citation type="submission" date="2018-10" db="EMBL/GenBank/DDBJ databases">
        <title>A high-quality apple genome assembly.</title>
        <authorList>
            <person name="Hu J."/>
        </authorList>
    </citation>
    <scope>NUCLEOTIDE SEQUENCE [LARGE SCALE GENOMIC DNA]</scope>
    <source>
        <strain evidence="5">cv. HFTH1</strain>
        <tissue evidence="4">Young leaf</tissue>
    </source>
</reference>
<feature type="compositionally biased region" description="Low complexity" evidence="2">
    <location>
        <begin position="131"/>
        <end position="148"/>
    </location>
</feature>
<gene>
    <name evidence="4" type="ORF">DVH24_005879</name>
</gene>
<protein>
    <recommendedName>
        <fullName evidence="3">MOM1 alpha-helical domain-containing protein</fullName>
    </recommendedName>
</protein>
<feature type="region of interest" description="Disordered" evidence="2">
    <location>
        <begin position="194"/>
        <end position="222"/>
    </location>
</feature>
<sequence>MTKTDRIIYDERTRFTSLNTGTVKTVTDESQLKPTGPPLLFLSHPFNFPEKIFHFLTGNSKVETLAFSDYCRKIEIGRQILPRCSNVCGNLGCKTKMAKTPPPAKRKSERFEMKKSTQSPLRRSPRAKNHSSTSSGSKLSDGKSSASSLMELRNMEVRRREVGKSQKNNVVGKKILDYRSYKAMFLKNGKKDNAAVNESKGDCEKVLRSGERESQPKDEEQHLRFQKKVVEGEYKQWTSCSGLSQGKRKGEQQLDVLSAIWEVESGKVVKKRRTVVNRNDDSPHLKPGSEGKSSPGCKKGASVTPADIVPDSSTRTTGCENTVTDENCASTSHNVDKNGLEKPESNLFESEERRKLCDGQKSLHLLLKPRMSKLCEILQLSEDLKDTVRMLLEYVMSNHRVDTKPATILQAFQISLCWAAASFLKQKVNHKESLLLAKQHLNFTCTKDEAYSFYSMLQCLKTTFLLHTGTFKDAESLKFAKLSGKSAQDHLNAKGTQSTTSNLQKVQSEVKDLTVNPEYVAHKDVSKSIKGIRKKFKKKMTKLTEKHKKEKIEFLKNYEEEKGCLEREHKTELAVIQSCFQINTSMRSDKLKKLEKEIEEHQQRVDIDLERLEALQQEALYKLMDKQKQLLEKVGSWARLKLPNRSSSNKPEPELECSQTSEQIRVNKDLDDFASLREHDLDKIVPSMTKGVIGLSGTPERNSDEAVACSGPIKKVTTPTGLHESVSSSNGLHKVVSISPPSSEEQIHAVTVASSDKVVDSGRLETVSSNDVLKDFAFVNPPSSEQQIPEKASKHGIVSSSNGLHNLESLSSPSSEERTRIVTVTVAPKDVELGVLEPVSLNDCLQNLVSVDLRSSEEQIYENITEHETVSLSPDLQYVVSMSPPSSEEEFRAVTVNIPDKVVGSEVLETVSPIDDLGNLVSVGPASSVGQTPEKTTKHDTVISSHGLHNLEYLDSPSFVEQNPEKSTEKENSELNAVASDSATRVNQQNGVDIAANENFSGKNTLVNSPAVELVTAVVDAGSVTLHQAHQDKGTLLATLREVQCGDAQAREMQNTAQPVEIQVSQSVATVAYVHSDLAVDNEPVVQVPQPPYSNAPDCNPLELTSVGGIEIQPSIEYHTVDQTAQGSYENAANLPDLSDQTFLQPLTLHRSVNIPTSGFGQLLPDTWATSATYAFNTHPIHAAPHMAYGMPLTSSPDPLQYELERLKKETDQNHKSHEDMKQRLKSDCEKEIEEATTEIRRKYEIRLLETEAEFHSKKKEQDAIRDQVIRNKILSWAFCKYMDLIRASSASGVQKDGNSNFVQQLHQLSMLQNAQRSSTVAGSSLASPPAASLATSIALTRSLQATPPAPAPACAPATNPHCTVPPTQTLPFLPAQYPSIPARPPHIGSFASIGIPRGGGDIRAPAPHLQPFRPSTSMSNWQSHSNSSAMSQSLPHMPRLPTPTQQSLPYNRAHHPETAGGLSGLRCNISALELLMNSQSGASPPGIFPSLLNLALSRDQLHLSSPAPTIGTCFNQVHTAGRTDVVCLSDDD</sequence>
<dbReference type="PANTHER" id="PTHR35116">
    <property type="entry name" value="HELICASE PROTEIN MOM1"/>
    <property type="match status" value="1"/>
</dbReference>
<evidence type="ECO:0000256" key="1">
    <source>
        <dbReference type="SAM" id="Coils"/>
    </source>
</evidence>
<dbReference type="Gene3D" id="6.10.250.1310">
    <property type="match status" value="1"/>
</dbReference>
<feature type="region of interest" description="Disordered" evidence="2">
    <location>
        <begin position="95"/>
        <end position="148"/>
    </location>
</feature>
<keyword evidence="5" id="KW-1185">Reference proteome</keyword>
<feature type="compositionally biased region" description="Polar residues" evidence="2">
    <location>
        <begin position="311"/>
        <end position="320"/>
    </location>
</feature>
<feature type="compositionally biased region" description="Low complexity" evidence="2">
    <location>
        <begin position="1416"/>
        <end position="1434"/>
    </location>
</feature>
<feature type="region of interest" description="Disordered" evidence="2">
    <location>
        <begin position="272"/>
        <end position="320"/>
    </location>
</feature>
<feature type="domain" description="MOM1 alpha-helical" evidence="3">
    <location>
        <begin position="358"/>
        <end position="478"/>
    </location>
</feature>
<dbReference type="Pfam" id="PF25029">
    <property type="entry name" value="MOM1"/>
    <property type="match status" value="1"/>
</dbReference>
<evidence type="ECO:0000259" key="3">
    <source>
        <dbReference type="Pfam" id="PF25029"/>
    </source>
</evidence>
<dbReference type="InterPro" id="IPR056882">
    <property type="entry name" value="MOM1_dom"/>
</dbReference>
<dbReference type="STRING" id="3750.A0A498IJU5"/>
<dbReference type="GO" id="GO:0031507">
    <property type="term" value="P:heterochromatin formation"/>
    <property type="evidence" value="ECO:0007669"/>
    <property type="project" value="InterPro"/>
</dbReference>
<dbReference type="PANTHER" id="PTHR35116:SF2">
    <property type="entry name" value="ATP-DEPENDENT HELICASE FAMILY PROTEIN-RELATED"/>
    <property type="match status" value="1"/>
</dbReference>
<feature type="compositionally biased region" description="Basic and acidic residues" evidence="2">
    <location>
        <begin position="278"/>
        <end position="289"/>
    </location>
</feature>
<feature type="coiled-coil region" evidence="1">
    <location>
        <begin position="1208"/>
        <end position="1235"/>
    </location>
</feature>
<feature type="coiled-coil region" evidence="1">
    <location>
        <begin position="533"/>
        <end position="629"/>
    </location>
</feature>
<comment type="caution">
    <text evidence="4">The sequence shown here is derived from an EMBL/GenBank/DDBJ whole genome shotgun (WGS) entry which is preliminary data.</text>
</comment>
<feature type="region of interest" description="Disordered" evidence="2">
    <location>
        <begin position="1416"/>
        <end position="1439"/>
    </location>
</feature>
<dbReference type="EMBL" id="RDQH01000337">
    <property type="protein sequence ID" value="RXH83626.1"/>
    <property type="molecule type" value="Genomic_DNA"/>
</dbReference>
<dbReference type="Proteomes" id="UP000290289">
    <property type="component" value="Chromosome 11"/>
</dbReference>
<name>A0A498IJU5_MALDO</name>
<feature type="region of interest" description="Disordered" evidence="2">
    <location>
        <begin position="642"/>
        <end position="661"/>
    </location>
</feature>
<dbReference type="InterPro" id="IPR039322">
    <property type="entry name" value="MOM1"/>
</dbReference>
<proteinExistence type="predicted"/>
<evidence type="ECO:0000313" key="4">
    <source>
        <dbReference type="EMBL" id="RXH83626.1"/>
    </source>
</evidence>
<organism evidence="4 5">
    <name type="scientific">Malus domestica</name>
    <name type="common">Apple</name>
    <name type="synonym">Pyrus malus</name>
    <dbReference type="NCBI Taxonomy" id="3750"/>
    <lineage>
        <taxon>Eukaryota</taxon>
        <taxon>Viridiplantae</taxon>
        <taxon>Streptophyta</taxon>
        <taxon>Embryophyta</taxon>
        <taxon>Tracheophyta</taxon>
        <taxon>Spermatophyta</taxon>
        <taxon>Magnoliopsida</taxon>
        <taxon>eudicotyledons</taxon>
        <taxon>Gunneridae</taxon>
        <taxon>Pentapetalae</taxon>
        <taxon>rosids</taxon>
        <taxon>fabids</taxon>
        <taxon>Rosales</taxon>
        <taxon>Rosaceae</taxon>
        <taxon>Amygdaloideae</taxon>
        <taxon>Maleae</taxon>
        <taxon>Malus</taxon>
    </lineage>
</organism>
<accession>A0A498IJU5</accession>
<keyword evidence="1" id="KW-0175">Coiled coil</keyword>